<dbReference type="InterPro" id="IPR002347">
    <property type="entry name" value="SDR_fam"/>
</dbReference>
<evidence type="ECO:0000256" key="1">
    <source>
        <dbReference type="ARBA" id="ARBA00006484"/>
    </source>
</evidence>
<dbReference type="SUPFAM" id="SSF51735">
    <property type="entry name" value="NAD(P)-binding Rossmann-fold domains"/>
    <property type="match status" value="1"/>
</dbReference>
<evidence type="ECO:0000313" key="3">
    <source>
        <dbReference type="Proteomes" id="UP000263595"/>
    </source>
</evidence>
<gene>
    <name evidence="2" type="primary">yvaG</name>
    <name evidence="2" type="ORF">CCOS865_00984</name>
</gene>
<dbReference type="Gene3D" id="3.40.50.720">
    <property type="entry name" value="NAD(P)-binding Rossmann-like Domain"/>
    <property type="match status" value="1"/>
</dbReference>
<proteinExistence type="inferred from homology"/>
<dbReference type="RefSeq" id="WP_119138467.1">
    <property type="nucleotide sequence ID" value="NZ_CBCSFL010000020.1"/>
</dbReference>
<sequence length="166" mass="17148">MSISLNGKRALVCGSTAGIGLAIAIGLAQAGAEVVLNGRTQARVDQALKQVRAQHPAARIIGIAADLNTEQGTQTLIERVPHTDILVNHLGIYAASPSLAVRLAEHYAEGMAQRKWGRLMVLGEPDAGGLGETLAGTGVTFDAVLPGPAVADRVVALATTDSQRPE</sequence>
<keyword evidence="2" id="KW-0560">Oxidoreductase</keyword>
<reference evidence="3" key="1">
    <citation type="submission" date="2018-08" db="EMBL/GenBank/DDBJ databases">
        <authorList>
            <person name="Blom J."/>
        </authorList>
    </citation>
    <scope>NUCLEOTIDE SEQUENCE [LARGE SCALE GENOMIC DNA]</scope>
    <source>
        <strain evidence="3">CCOS 865</strain>
    </source>
</reference>
<dbReference type="GO" id="GO:0016491">
    <property type="term" value="F:oxidoreductase activity"/>
    <property type="evidence" value="ECO:0007669"/>
    <property type="project" value="UniProtKB-KW"/>
</dbReference>
<comment type="similarity">
    <text evidence="1">Belongs to the short-chain dehydrogenases/reductases (SDR) family.</text>
</comment>
<dbReference type="EMBL" id="UNOZ01000004">
    <property type="protein sequence ID" value="SYX88745.1"/>
    <property type="molecule type" value="Genomic_DNA"/>
</dbReference>
<dbReference type="OrthoDB" id="9793325at2"/>
<organism evidence="2 3">
    <name type="scientific">Pseudomonas reidholzensis</name>
    <dbReference type="NCBI Taxonomy" id="1785162"/>
    <lineage>
        <taxon>Bacteria</taxon>
        <taxon>Pseudomonadati</taxon>
        <taxon>Pseudomonadota</taxon>
        <taxon>Gammaproteobacteria</taxon>
        <taxon>Pseudomonadales</taxon>
        <taxon>Pseudomonadaceae</taxon>
        <taxon>Pseudomonas</taxon>
    </lineage>
</organism>
<dbReference type="EC" id="1.-.-.-" evidence="2"/>
<dbReference type="AlphaFoldDB" id="A0A383RPD0"/>
<protein>
    <submittedName>
        <fullName evidence="2">Putative oxidoreductase YvaG</fullName>
        <ecNumber evidence="2">1.-.-.-</ecNumber>
    </submittedName>
</protein>
<dbReference type="InterPro" id="IPR036291">
    <property type="entry name" value="NAD(P)-bd_dom_sf"/>
</dbReference>
<dbReference type="PANTHER" id="PTHR43943:SF2">
    <property type="entry name" value="DEHYDROGENASE_REDUCTASE 4"/>
    <property type="match status" value="1"/>
</dbReference>
<accession>A0A383RPD0</accession>
<keyword evidence="3" id="KW-1185">Reference proteome</keyword>
<dbReference type="Proteomes" id="UP000263595">
    <property type="component" value="Unassembled WGS sequence"/>
</dbReference>
<evidence type="ECO:0000313" key="2">
    <source>
        <dbReference type="EMBL" id="SYX88745.1"/>
    </source>
</evidence>
<name>A0A383RPD0_9PSED</name>
<dbReference type="PANTHER" id="PTHR43943">
    <property type="entry name" value="DEHYDROGENASE/REDUCTASE (SDR FAMILY) MEMBER 4"/>
    <property type="match status" value="1"/>
</dbReference>
<dbReference type="Pfam" id="PF00106">
    <property type="entry name" value="adh_short"/>
    <property type="match status" value="1"/>
</dbReference>